<comment type="caution">
    <text evidence="3">The sequence shown here is derived from an EMBL/GenBank/DDBJ whole genome shotgun (WGS) entry which is preliminary data.</text>
</comment>
<name>A0ABQ8YM51_9EUKA</name>
<gene>
    <name evidence="3" type="ORF">M0813_20042</name>
</gene>
<dbReference type="EMBL" id="JAOAOG010000143">
    <property type="protein sequence ID" value="KAJ6245622.1"/>
    <property type="molecule type" value="Genomic_DNA"/>
</dbReference>
<keyword evidence="4" id="KW-1185">Reference proteome</keyword>
<protein>
    <submittedName>
        <fullName evidence="3">Uncharacterized protein</fullName>
    </submittedName>
</protein>
<sequence>MGNLSSSLELSKKEFRKHRKTLLNSETPTILLKPSNSVHFLNKTALVLFNIKTRKQKKKQYTIFDLSATFQTLKNIQTTKAVQNMTEVALKSGGTHTFQWDFLKTNGGRFSATVSMIFIRSGSQVFGQLKLPQINKIKQKLSLTAKPKSKHRKTKTMSGLKSTAKHLPKNLPKEEQDFLTNLLTIPKKKKMSSFQNMIGKSTAVSVSSAVYESQDENLEVSKDFHNLKITRLISKIENKVENSESSSLKNQIDEKLEQVFNIFSEAINSRDEQIKKLNEKLKVERKNHKKKFEKLESHLQRRLTGLQSEKETKKQMMEENLTFRRNLKEVEDFILKQNESFNRIVPFVNESVNFRNKTKNKEKTFLEALYKTSGSEDSDESVHNFDSQSNSNLDSDKGSESNNED</sequence>
<evidence type="ECO:0000313" key="3">
    <source>
        <dbReference type="EMBL" id="KAJ6245622.1"/>
    </source>
</evidence>
<organism evidence="3 4">
    <name type="scientific">Anaeramoeba flamelloides</name>
    <dbReference type="NCBI Taxonomy" id="1746091"/>
    <lineage>
        <taxon>Eukaryota</taxon>
        <taxon>Metamonada</taxon>
        <taxon>Anaeramoebidae</taxon>
        <taxon>Anaeramoeba</taxon>
    </lineage>
</organism>
<evidence type="ECO:0000313" key="4">
    <source>
        <dbReference type="Proteomes" id="UP001150062"/>
    </source>
</evidence>
<keyword evidence="1" id="KW-0175">Coiled coil</keyword>
<proteinExistence type="predicted"/>
<feature type="compositionally biased region" description="Polar residues" evidence="2">
    <location>
        <begin position="384"/>
        <end position="393"/>
    </location>
</feature>
<feature type="coiled-coil region" evidence="1">
    <location>
        <begin position="267"/>
        <end position="298"/>
    </location>
</feature>
<evidence type="ECO:0000256" key="1">
    <source>
        <dbReference type="SAM" id="Coils"/>
    </source>
</evidence>
<feature type="region of interest" description="Disordered" evidence="2">
    <location>
        <begin position="372"/>
        <end position="405"/>
    </location>
</feature>
<dbReference type="Proteomes" id="UP001150062">
    <property type="component" value="Unassembled WGS sequence"/>
</dbReference>
<evidence type="ECO:0000256" key="2">
    <source>
        <dbReference type="SAM" id="MobiDB-lite"/>
    </source>
</evidence>
<reference evidence="3" key="1">
    <citation type="submission" date="2022-08" db="EMBL/GenBank/DDBJ databases">
        <title>Novel sulfate-reducing endosymbionts in the free-living metamonad Anaeramoeba.</title>
        <authorList>
            <person name="Jerlstrom-Hultqvist J."/>
            <person name="Cepicka I."/>
            <person name="Gallot-Lavallee L."/>
            <person name="Salas-Leiva D."/>
            <person name="Curtis B.A."/>
            <person name="Zahonova K."/>
            <person name="Pipaliya S."/>
            <person name="Dacks J."/>
            <person name="Roger A.J."/>
        </authorList>
    </citation>
    <scope>NUCLEOTIDE SEQUENCE</scope>
    <source>
        <strain evidence="3">Schooner1</strain>
    </source>
</reference>
<accession>A0ABQ8YM51</accession>